<evidence type="ECO:0000313" key="3">
    <source>
        <dbReference type="Proteomes" id="UP000825123"/>
    </source>
</evidence>
<dbReference type="GeneID" id="66162611"/>
<dbReference type="AlphaFoldDB" id="A0A8D5U5R0"/>
<keyword evidence="1" id="KW-0472">Membrane</keyword>
<dbReference type="KEGG" id="csty:KN1_08570"/>
<protein>
    <submittedName>
        <fullName evidence="2">Uncharacterized protein</fullName>
    </submittedName>
</protein>
<keyword evidence="3" id="KW-1185">Reference proteome</keyword>
<gene>
    <name evidence="2" type="ORF">KN1_08570</name>
</gene>
<accession>A0A8D5U5R0</accession>
<sequence>MDKYLLALLGEAGASGLAKGIYSVRKEERFKRAYENEIQHWNYFRKYRRNILEKPVYYLLYLVGVITALLGYRAIKYVVNKAESGALDFYIKNFEVKGDIEKIVEDEKHHFIS</sequence>
<keyword evidence="1" id="KW-1133">Transmembrane helix</keyword>
<name>A0A8D5U5R0_9CREN</name>
<organism evidence="2 3">
    <name type="scientific">Stygiolobus caldivivus</name>
    <dbReference type="NCBI Taxonomy" id="2824673"/>
    <lineage>
        <taxon>Archaea</taxon>
        <taxon>Thermoproteota</taxon>
        <taxon>Thermoprotei</taxon>
        <taxon>Sulfolobales</taxon>
        <taxon>Sulfolobaceae</taxon>
        <taxon>Stygiolobus</taxon>
    </lineage>
</organism>
<feature type="transmembrane region" description="Helical" evidence="1">
    <location>
        <begin position="56"/>
        <end position="75"/>
    </location>
</feature>
<reference evidence="2 3" key="1">
    <citation type="submission" date="2021-04" db="EMBL/GenBank/DDBJ databases">
        <title>Complete genome sequence of Stygiolobus sp. KN-1.</title>
        <authorList>
            <person name="Nakamura K."/>
            <person name="Sakai H."/>
            <person name="Kurosawa N."/>
        </authorList>
    </citation>
    <scope>NUCLEOTIDE SEQUENCE [LARGE SCALE GENOMIC DNA]</scope>
    <source>
        <strain evidence="2 3">KN-1</strain>
    </source>
</reference>
<evidence type="ECO:0000256" key="1">
    <source>
        <dbReference type="SAM" id="Phobius"/>
    </source>
</evidence>
<keyword evidence="1" id="KW-0812">Transmembrane</keyword>
<dbReference type="RefSeq" id="WP_221289576.1">
    <property type="nucleotide sequence ID" value="NZ_AP024597.1"/>
</dbReference>
<evidence type="ECO:0000313" key="2">
    <source>
        <dbReference type="EMBL" id="BCU69560.1"/>
    </source>
</evidence>
<dbReference type="SUPFAM" id="SSF47240">
    <property type="entry name" value="Ferritin-like"/>
    <property type="match status" value="1"/>
</dbReference>
<proteinExistence type="predicted"/>
<dbReference type="Proteomes" id="UP000825123">
    <property type="component" value="Chromosome"/>
</dbReference>
<dbReference type="InterPro" id="IPR009078">
    <property type="entry name" value="Ferritin-like_SF"/>
</dbReference>
<dbReference type="EMBL" id="AP024597">
    <property type="protein sequence ID" value="BCU69560.1"/>
    <property type="molecule type" value="Genomic_DNA"/>
</dbReference>